<dbReference type="Pfam" id="PF04307">
    <property type="entry name" value="YdjM"/>
    <property type="match status" value="1"/>
</dbReference>
<feature type="transmembrane region" description="Helical" evidence="1">
    <location>
        <begin position="193"/>
        <end position="216"/>
    </location>
</feature>
<proteinExistence type="predicted"/>
<dbReference type="HOGENOM" id="CLU_076328_0_0_6"/>
<gene>
    <name evidence="2" type="ordered locus">Nhal_3592</name>
</gene>
<feature type="transmembrane region" description="Helical" evidence="1">
    <location>
        <begin position="6"/>
        <end position="24"/>
    </location>
</feature>
<dbReference type="OrthoDB" id="5295350at2"/>
<keyword evidence="1" id="KW-1133">Transmembrane helix</keyword>
<feature type="transmembrane region" description="Helical" evidence="1">
    <location>
        <begin position="59"/>
        <end position="78"/>
    </location>
</feature>
<dbReference type="KEGG" id="nhl:Nhal_3592"/>
<evidence type="ECO:0000256" key="1">
    <source>
        <dbReference type="SAM" id="Phobius"/>
    </source>
</evidence>
<keyword evidence="1" id="KW-0812">Transmembrane</keyword>
<keyword evidence="2" id="KW-0378">Hydrolase</keyword>
<reference evidence="3" key="1">
    <citation type="submission" date="2010-04" db="EMBL/GenBank/DDBJ databases">
        <title>Complete genome sequence of Nitrosococcus halophilus Nc4, a salt-adapted, aerobic obligate ammonia-oxidizing sulfur purple bacterium.</title>
        <authorList>
            <consortium name="US DOE Joint Genome Institute"/>
            <person name="Campbell M.A."/>
            <person name="Malfatti S.A."/>
            <person name="Chain P.S.G."/>
            <person name="Heidelberg J.F."/>
            <person name="Ward B.B."/>
            <person name="Klotz M.G."/>
        </authorList>
    </citation>
    <scope>NUCLEOTIDE SEQUENCE [LARGE SCALE GENOMIC DNA]</scope>
    <source>
        <strain evidence="3">Nc4</strain>
    </source>
</reference>
<dbReference type="STRING" id="472759.Nhal_3592"/>
<name>D5C227_NITHN</name>
<keyword evidence="1" id="KW-0472">Membrane</keyword>
<dbReference type="GO" id="GO:0016787">
    <property type="term" value="F:hydrolase activity"/>
    <property type="evidence" value="ECO:0007669"/>
    <property type="project" value="UniProtKB-KW"/>
</dbReference>
<feature type="transmembrane region" description="Helical" evidence="1">
    <location>
        <begin position="139"/>
        <end position="159"/>
    </location>
</feature>
<dbReference type="Proteomes" id="UP000001844">
    <property type="component" value="Chromosome"/>
</dbReference>
<dbReference type="AlphaFoldDB" id="D5C227"/>
<dbReference type="EMBL" id="CP001798">
    <property type="protein sequence ID" value="ADE16615.1"/>
    <property type="molecule type" value="Genomic_DNA"/>
</dbReference>
<sequence length="243" mass="26679">MADFNTHMIGAAAVSGIGATVLMVTQTFPAQILMTYFVLGVVGGILPDIDSDSSIPVRWTFNVLGVMTGFFLVLYLGAHYSLIELVLLWGASFIIIRYGIFSLFTQLTVHRGLIHSIPAALFFSLGTVVLMVQALEVPVLNAWLCGAFVFLGFLTHLILDELYSVDLMGMSVKRSFGTALNLGSFRAPLKTGLLYLLIGALFYLAPPVDDFLAFIFNSRVHQLLVERLFPVDGWFNTAAIDLF</sequence>
<accession>D5C227</accession>
<dbReference type="RefSeq" id="WP_013034464.1">
    <property type="nucleotide sequence ID" value="NC_013960.1"/>
</dbReference>
<feature type="transmembrane region" description="Helical" evidence="1">
    <location>
        <begin position="85"/>
        <end position="107"/>
    </location>
</feature>
<evidence type="ECO:0000313" key="3">
    <source>
        <dbReference type="Proteomes" id="UP000001844"/>
    </source>
</evidence>
<evidence type="ECO:0000313" key="2">
    <source>
        <dbReference type="EMBL" id="ADE16615.1"/>
    </source>
</evidence>
<protein>
    <submittedName>
        <fullName evidence="2">Membrane-bound metal-dependent hydrolase</fullName>
    </submittedName>
</protein>
<organism evidence="2 3">
    <name type="scientific">Nitrosococcus halophilus (strain Nc4)</name>
    <dbReference type="NCBI Taxonomy" id="472759"/>
    <lineage>
        <taxon>Bacteria</taxon>
        <taxon>Pseudomonadati</taxon>
        <taxon>Pseudomonadota</taxon>
        <taxon>Gammaproteobacteria</taxon>
        <taxon>Chromatiales</taxon>
        <taxon>Chromatiaceae</taxon>
        <taxon>Nitrosococcus</taxon>
    </lineage>
</organism>
<dbReference type="InterPro" id="IPR007404">
    <property type="entry name" value="YdjM-like"/>
</dbReference>
<feature type="transmembrane region" description="Helical" evidence="1">
    <location>
        <begin position="113"/>
        <end position="132"/>
    </location>
</feature>
<dbReference type="eggNOG" id="COG1988">
    <property type="taxonomic scope" value="Bacteria"/>
</dbReference>
<keyword evidence="3" id="KW-1185">Reference proteome</keyword>